<dbReference type="PANTHER" id="PTHR32039">
    <property type="entry name" value="MAGNESIUM-CHELATASE SUBUNIT CHLI"/>
    <property type="match status" value="1"/>
</dbReference>
<dbReference type="InterPro" id="IPR000523">
    <property type="entry name" value="Mg_chelatse_chII-like_cat_dom"/>
</dbReference>
<dbReference type="InterPro" id="IPR014721">
    <property type="entry name" value="Ribsml_uS5_D2-typ_fold_subgr"/>
</dbReference>
<dbReference type="Proteomes" id="UP000283077">
    <property type="component" value="Unassembled WGS sequence"/>
</dbReference>
<protein>
    <submittedName>
        <fullName evidence="5">ATP-dependent protease</fullName>
    </submittedName>
</protein>
<dbReference type="GO" id="GO:0003677">
    <property type="term" value="F:DNA binding"/>
    <property type="evidence" value="ECO:0007669"/>
    <property type="project" value="InterPro"/>
</dbReference>
<evidence type="ECO:0000313" key="5">
    <source>
        <dbReference type="EMBL" id="RVU35670.1"/>
    </source>
</evidence>
<dbReference type="GO" id="GO:0006508">
    <property type="term" value="P:proteolysis"/>
    <property type="evidence" value="ECO:0007669"/>
    <property type="project" value="UniProtKB-KW"/>
</dbReference>
<gene>
    <name evidence="5" type="ORF">EOE67_12645</name>
</gene>
<evidence type="ECO:0000256" key="3">
    <source>
        <dbReference type="ARBA" id="ARBA00022840"/>
    </source>
</evidence>
<dbReference type="Gene3D" id="3.40.50.300">
    <property type="entry name" value="P-loop containing nucleotide triphosphate hydrolases"/>
    <property type="match status" value="1"/>
</dbReference>
<name>A0A437QMK1_9GAMM</name>
<evidence type="ECO:0000256" key="1">
    <source>
        <dbReference type="ARBA" id="ARBA00006354"/>
    </source>
</evidence>
<evidence type="ECO:0000259" key="4">
    <source>
        <dbReference type="PROSITE" id="PS50051"/>
    </source>
</evidence>
<dbReference type="EMBL" id="SACS01000013">
    <property type="protein sequence ID" value="RVU35670.1"/>
    <property type="molecule type" value="Genomic_DNA"/>
</dbReference>
<dbReference type="InterPro" id="IPR045006">
    <property type="entry name" value="CHLI-like"/>
</dbReference>
<sequence length="502" mass="54510">MALAIVYSRARIGLHAPQVTVEVHLSAGLPGFQLVGLPETSVRESRDRVRSALINCGFEFPDRKITVNLAPADLPKEGGRFDLPIALGIIVASGQLPATALVGYEFYGELALSGEIRPIVGEIPLAMACLASGRQAVLPLHNASQAQQVPDVQLHGASHLLQVHSFLLGQQALPTIPPLPPLPAASCNSIHCFSDVKGQQHAKRALEIAASGQHNILMFGPPGTGKSMLAQRFPGLLPLLSPDEALQSAAVYSIAALPAQRHWRLPPFRQPHHTSSAIALVGGGSVPRPGEISLAHQGILFLDELPEYDRKVLDVLREPLETGTVHISRAGRQAQFPAQFQLIAALNPSPTGHHQDGRASREQVLRYLNRISGPLLDRIEMQIEVPLLPKGMLTQTQADESSADIAKRVAASRVCQLERQGKANARLQPSELASYCALSEADSDFLEQCLVQLKLSARSYHKLLKVARTIADLQQQVDISRNHLLEALSYRAFDRLLQHLQQ</sequence>
<dbReference type="InterPro" id="IPR025158">
    <property type="entry name" value="Mg_chelat-rel_C"/>
</dbReference>
<keyword evidence="6" id="KW-1185">Reference proteome</keyword>
<dbReference type="RefSeq" id="WP_127699445.1">
    <property type="nucleotide sequence ID" value="NZ_SACS01000013.1"/>
</dbReference>
<dbReference type="PRINTS" id="PR01657">
    <property type="entry name" value="MCMFAMILY"/>
</dbReference>
<dbReference type="InterPro" id="IPR004482">
    <property type="entry name" value="Mg_chelat-rel"/>
</dbReference>
<evidence type="ECO:0000313" key="6">
    <source>
        <dbReference type="Proteomes" id="UP000283077"/>
    </source>
</evidence>
<dbReference type="GO" id="GO:0005524">
    <property type="term" value="F:ATP binding"/>
    <property type="evidence" value="ECO:0007669"/>
    <property type="project" value="UniProtKB-KW"/>
</dbReference>
<evidence type="ECO:0000256" key="2">
    <source>
        <dbReference type="ARBA" id="ARBA00022741"/>
    </source>
</evidence>
<keyword evidence="2" id="KW-0547">Nucleotide-binding</keyword>
<keyword evidence="5" id="KW-0645">Protease</keyword>
<dbReference type="InterPro" id="IPR003593">
    <property type="entry name" value="AAA+_ATPase"/>
</dbReference>
<dbReference type="Pfam" id="PF13335">
    <property type="entry name" value="Mg_chelatase_C"/>
    <property type="match status" value="1"/>
</dbReference>
<dbReference type="SMART" id="SM00382">
    <property type="entry name" value="AAA"/>
    <property type="match status" value="1"/>
</dbReference>
<dbReference type="PANTHER" id="PTHR32039:SF7">
    <property type="entry name" value="COMPETENCE PROTEIN COMM"/>
    <property type="match status" value="1"/>
</dbReference>
<dbReference type="SUPFAM" id="SSF54211">
    <property type="entry name" value="Ribosomal protein S5 domain 2-like"/>
    <property type="match status" value="1"/>
</dbReference>
<keyword evidence="5" id="KW-0378">Hydrolase</keyword>
<dbReference type="OrthoDB" id="9813147at2"/>
<dbReference type="Pfam" id="PF01078">
    <property type="entry name" value="Mg_chelatase"/>
    <property type="match status" value="1"/>
</dbReference>
<dbReference type="NCBIfam" id="TIGR00368">
    <property type="entry name" value="YifB family Mg chelatase-like AAA ATPase"/>
    <property type="match status" value="1"/>
</dbReference>
<organism evidence="5 6">
    <name type="scientific">Rheinheimera riviphila</name>
    <dbReference type="NCBI Taxonomy" id="1834037"/>
    <lineage>
        <taxon>Bacteria</taxon>
        <taxon>Pseudomonadati</taxon>
        <taxon>Pseudomonadota</taxon>
        <taxon>Gammaproteobacteria</taxon>
        <taxon>Chromatiales</taxon>
        <taxon>Chromatiaceae</taxon>
        <taxon>Rheinheimera</taxon>
    </lineage>
</organism>
<dbReference type="InterPro" id="IPR001208">
    <property type="entry name" value="MCM_dom"/>
</dbReference>
<dbReference type="SUPFAM" id="SSF52540">
    <property type="entry name" value="P-loop containing nucleoside triphosphate hydrolases"/>
    <property type="match status" value="1"/>
</dbReference>
<dbReference type="GO" id="GO:0008233">
    <property type="term" value="F:peptidase activity"/>
    <property type="evidence" value="ECO:0007669"/>
    <property type="project" value="UniProtKB-KW"/>
</dbReference>
<keyword evidence="3" id="KW-0067">ATP-binding</keyword>
<comment type="similarity">
    <text evidence="1">Belongs to the Mg-chelatase subunits D/I family. ComM subfamily.</text>
</comment>
<reference evidence="5 6" key="1">
    <citation type="submission" date="2019-01" db="EMBL/GenBank/DDBJ databases">
        <authorList>
            <person name="Chen W.-M."/>
        </authorList>
    </citation>
    <scope>NUCLEOTIDE SEQUENCE [LARGE SCALE GENOMIC DNA]</scope>
    <source>
        <strain evidence="5 6">KYPC3</strain>
    </source>
</reference>
<feature type="domain" description="MCM C-terminal AAA(+) ATPase" evidence="4">
    <location>
        <begin position="290"/>
        <end position="348"/>
    </location>
</feature>
<dbReference type="Gene3D" id="3.30.230.10">
    <property type="match status" value="1"/>
</dbReference>
<dbReference type="PROSITE" id="PS50051">
    <property type="entry name" value="MCM_2"/>
    <property type="match status" value="1"/>
</dbReference>
<dbReference type="InterPro" id="IPR027417">
    <property type="entry name" value="P-loop_NTPase"/>
</dbReference>
<dbReference type="NCBIfam" id="NF007365">
    <property type="entry name" value="PRK09862.1"/>
    <property type="match status" value="1"/>
</dbReference>
<comment type="caution">
    <text evidence="5">The sequence shown here is derived from an EMBL/GenBank/DDBJ whole genome shotgun (WGS) entry which is preliminary data.</text>
</comment>
<dbReference type="AlphaFoldDB" id="A0A437QMK1"/>
<dbReference type="Pfam" id="PF13541">
    <property type="entry name" value="ChlI"/>
    <property type="match status" value="1"/>
</dbReference>
<proteinExistence type="inferred from homology"/>
<dbReference type="InterPro" id="IPR020568">
    <property type="entry name" value="Ribosomal_Su5_D2-typ_SF"/>
</dbReference>
<accession>A0A437QMK1</accession>